<organism evidence="1 2">
    <name type="scientific">Coniochaeta ligniaria NRRL 30616</name>
    <dbReference type="NCBI Taxonomy" id="1408157"/>
    <lineage>
        <taxon>Eukaryota</taxon>
        <taxon>Fungi</taxon>
        <taxon>Dikarya</taxon>
        <taxon>Ascomycota</taxon>
        <taxon>Pezizomycotina</taxon>
        <taxon>Sordariomycetes</taxon>
        <taxon>Sordariomycetidae</taxon>
        <taxon>Coniochaetales</taxon>
        <taxon>Coniochaetaceae</taxon>
        <taxon>Coniochaeta</taxon>
    </lineage>
</organism>
<dbReference type="InParanoid" id="A0A1J7I9N4"/>
<dbReference type="AlphaFoldDB" id="A0A1J7I9N4"/>
<dbReference type="OrthoDB" id="5270493at2759"/>
<protein>
    <submittedName>
        <fullName evidence="1">Uncharacterized protein</fullName>
    </submittedName>
</protein>
<dbReference type="EMBL" id="KV875104">
    <property type="protein sequence ID" value="OIW24173.1"/>
    <property type="molecule type" value="Genomic_DNA"/>
</dbReference>
<gene>
    <name evidence="1" type="ORF">CONLIGDRAFT_718667</name>
</gene>
<sequence>MATHSIAEVDKMISSGEEHGYLARYDPSPIEPVHQNISTWPRGRYAPAAIPANHPVIPAWQAEGQESGGLRQAVIKVLDDNEVKFTMACPFGVRREAAAATSPPTDLSVALVVMVLPDTISHTKAKDVVRCLCQVLERFNLLDVAIEMFEGEVGPL</sequence>
<keyword evidence="2" id="KW-1185">Reference proteome</keyword>
<proteinExistence type="predicted"/>
<reference evidence="1 2" key="1">
    <citation type="submission" date="2016-10" db="EMBL/GenBank/DDBJ databases">
        <title>Draft genome sequence of Coniochaeta ligniaria NRRL30616, a lignocellulolytic fungus for bioabatement of inhibitors in plant biomass hydrolysates.</title>
        <authorList>
            <consortium name="DOE Joint Genome Institute"/>
            <person name="Jimenez D.J."/>
            <person name="Hector R.E."/>
            <person name="Riley R."/>
            <person name="Sun H."/>
            <person name="Grigoriev I.V."/>
            <person name="Van Elsas J.D."/>
            <person name="Nichols N.N."/>
        </authorList>
    </citation>
    <scope>NUCLEOTIDE SEQUENCE [LARGE SCALE GENOMIC DNA]</scope>
    <source>
        <strain evidence="1 2">NRRL 30616</strain>
    </source>
</reference>
<dbReference type="Proteomes" id="UP000182658">
    <property type="component" value="Unassembled WGS sequence"/>
</dbReference>
<evidence type="ECO:0000313" key="1">
    <source>
        <dbReference type="EMBL" id="OIW24173.1"/>
    </source>
</evidence>
<evidence type="ECO:0000313" key="2">
    <source>
        <dbReference type="Proteomes" id="UP000182658"/>
    </source>
</evidence>
<accession>A0A1J7I9N4</accession>
<name>A0A1J7I9N4_9PEZI</name>